<evidence type="ECO:0000259" key="9">
    <source>
        <dbReference type="Pfam" id="PF13231"/>
    </source>
</evidence>
<evidence type="ECO:0000313" key="10">
    <source>
        <dbReference type="EMBL" id="MBI5170932.1"/>
    </source>
</evidence>
<evidence type="ECO:0000256" key="8">
    <source>
        <dbReference type="SAM" id="Phobius"/>
    </source>
</evidence>
<name>A0A933SF23_UNCEI</name>
<feature type="transmembrane region" description="Helical" evidence="8">
    <location>
        <begin position="217"/>
        <end position="238"/>
    </location>
</feature>
<dbReference type="GO" id="GO:0005886">
    <property type="term" value="C:plasma membrane"/>
    <property type="evidence" value="ECO:0007669"/>
    <property type="project" value="UniProtKB-SubCell"/>
</dbReference>
<keyword evidence="4" id="KW-0808">Transferase</keyword>
<evidence type="ECO:0000313" key="11">
    <source>
        <dbReference type="Proteomes" id="UP000696931"/>
    </source>
</evidence>
<organism evidence="10 11">
    <name type="scientific">Eiseniibacteriota bacterium</name>
    <dbReference type="NCBI Taxonomy" id="2212470"/>
    <lineage>
        <taxon>Bacteria</taxon>
        <taxon>Candidatus Eiseniibacteriota</taxon>
    </lineage>
</organism>
<evidence type="ECO:0000256" key="1">
    <source>
        <dbReference type="ARBA" id="ARBA00004651"/>
    </source>
</evidence>
<keyword evidence="3" id="KW-0328">Glycosyltransferase</keyword>
<dbReference type="GO" id="GO:0009103">
    <property type="term" value="P:lipopolysaccharide biosynthetic process"/>
    <property type="evidence" value="ECO:0007669"/>
    <property type="project" value="UniProtKB-ARBA"/>
</dbReference>
<evidence type="ECO:0000256" key="4">
    <source>
        <dbReference type="ARBA" id="ARBA00022679"/>
    </source>
</evidence>
<dbReference type="AlphaFoldDB" id="A0A933SF23"/>
<keyword evidence="2" id="KW-1003">Cell membrane</keyword>
<evidence type="ECO:0000256" key="2">
    <source>
        <dbReference type="ARBA" id="ARBA00022475"/>
    </source>
</evidence>
<feature type="transmembrane region" description="Helical" evidence="8">
    <location>
        <begin position="371"/>
        <end position="391"/>
    </location>
</feature>
<keyword evidence="6 8" id="KW-1133">Transmembrane helix</keyword>
<feature type="transmembrane region" description="Helical" evidence="8">
    <location>
        <begin position="250"/>
        <end position="270"/>
    </location>
</feature>
<feature type="transmembrane region" description="Helical" evidence="8">
    <location>
        <begin position="397"/>
        <end position="415"/>
    </location>
</feature>
<accession>A0A933SF23</accession>
<keyword evidence="5 8" id="KW-0812">Transmembrane</keyword>
<evidence type="ECO:0000256" key="6">
    <source>
        <dbReference type="ARBA" id="ARBA00022989"/>
    </source>
</evidence>
<dbReference type="Proteomes" id="UP000696931">
    <property type="component" value="Unassembled WGS sequence"/>
</dbReference>
<dbReference type="Pfam" id="PF13231">
    <property type="entry name" value="PMT_2"/>
    <property type="match status" value="1"/>
</dbReference>
<gene>
    <name evidence="10" type="ORF">HZA61_15690</name>
</gene>
<keyword evidence="7 8" id="KW-0472">Membrane</keyword>
<comment type="subcellular location">
    <subcellularLocation>
        <location evidence="1">Cell membrane</location>
        <topology evidence="1">Multi-pass membrane protein</topology>
    </subcellularLocation>
</comment>
<evidence type="ECO:0000256" key="7">
    <source>
        <dbReference type="ARBA" id="ARBA00023136"/>
    </source>
</evidence>
<dbReference type="InterPro" id="IPR050297">
    <property type="entry name" value="LipidA_mod_glycosyltrf_83"/>
</dbReference>
<feature type="transmembrane region" description="Helical" evidence="8">
    <location>
        <begin position="151"/>
        <end position="167"/>
    </location>
</feature>
<dbReference type="PANTHER" id="PTHR33908">
    <property type="entry name" value="MANNOSYLTRANSFERASE YKCB-RELATED"/>
    <property type="match status" value="1"/>
</dbReference>
<feature type="transmembrane region" description="Helical" evidence="8">
    <location>
        <begin position="125"/>
        <end position="145"/>
    </location>
</feature>
<comment type="caution">
    <text evidence="10">The sequence shown here is derived from an EMBL/GenBank/DDBJ whole genome shotgun (WGS) entry which is preliminary data.</text>
</comment>
<sequence length="572" mass="61651">MNARVKPRAASGRAHACSRAPLPARIARLWVIALLVLHVAFATWGAVRQSVTFDENFHLPAGVLEAARGELRVSAGNPPLVKALAGAAALAAGARVPADEAMGDGEQGRVGFAFMRANADRYQRVFVAGRLVTVLLSVLLALVVWRWARRLWGSRGALVALGFYALAPEALAHAGVVTMDVPTALGFAATLMGWQAFVRAGRARDFACTALALGFTFLVRFTAVFLPPLMLVLALAELAGRRVRDAKRVALGYVALGVTTLLLLNAGYLFRTSFTPLAQMPFASESFRSLAAKAPSLRLPIPDTYLMGFDRQAVESQAGHTPSYLLGTVHPDAPLAYFPVALAAKWPLGFLAALARRLVYAGARRPRARRMLWPLAGVALFLWIAMFVGRLGIGIRYVFPIVPLLAVALGALASGRRGDAAWWKQAAIALACVQGLEMAAHAPWHLSFYNALAGGPAKGQWIVNDSNVDWGQGLIALRAEMRARGITKVNLAYHGTADPSVYGISYVPYLGGQPSAESEWLAVSSYYFVGLSQRMTTSAGRTEQAITLDFRALWPREPEARPAGCMLLFRLR</sequence>
<feature type="transmembrane region" description="Helical" evidence="8">
    <location>
        <begin position="335"/>
        <end position="359"/>
    </location>
</feature>
<dbReference type="PANTHER" id="PTHR33908:SF11">
    <property type="entry name" value="MEMBRANE PROTEIN"/>
    <property type="match status" value="1"/>
</dbReference>
<feature type="domain" description="Glycosyltransferase RgtA/B/C/D-like" evidence="9">
    <location>
        <begin position="127"/>
        <end position="256"/>
    </location>
</feature>
<evidence type="ECO:0000256" key="3">
    <source>
        <dbReference type="ARBA" id="ARBA00022676"/>
    </source>
</evidence>
<protein>
    <submittedName>
        <fullName evidence="10">Glycosyltransferase family 39 protein</fullName>
    </submittedName>
</protein>
<dbReference type="InterPro" id="IPR038731">
    <property type="entry name" value="RgtA/B/C-like"/>
</dbReference>
<dbReference type="GO" id="GO:0016763">
    <property type="term" value="F:pentosyltransferase activity"/>
    <property type="evidence" value="ECO:0007669"/>
    <property type="project" value="TreeGrafter"/>
</dbReference>
<dbReference type="EMBL" id="JACRIW010000113">
    <property type="protein sequence ID" value="MBI5170932.1"/>
    <property type="molecule type" value="Genomic_DNA"/>
</dbReference>
<reference evidence="10" key="1">
    <citation type="submission" date="2020-07" db="EMBL/GenBank/DDBJ databases">
        <title>Huge and variable diversity of episymbiotic CPR bacteria and DPANN archaea in groundwater ecosystems.</title>
        <authorList>
            <person name="He C.Y."/>
            <person name="Keren R."/>
            <person name="Whittaker M."/>
            <person name="Farag I.F."/>
            <person name="Doudna J."/>
            <person name="Cate J.H.D."/>
            <person name="Banfield J.F."/>
        </authorList>
    </citation>
    <scope>NUCLEOTIDE SEQUENCE</scope>
    <source>
        <strain evidence="10">NC_groundwater_1813_Pr3_B-0.1um_71_17</strain>
    </source>
</reference>
<proteinExistence type="predicted"/>
<feature type="transmembrane region" description="Helical" evidence="8">
    <location>
        <begin position="29"/>
        <end position="47"/>
    </location>
</feature>
<evidence type="ECO:0000256" key="5">
    <source>
        <dbReference type="ARBA" id="ARBA00022692"/>
    </source>
</evidence>